<dbReference type="Gene3D" id="3.40.50.720">
    <property type="entry name" value="NAD(P)-binding Rossmann-like Domain"/>
    <property type="match status" value="1"/>
</dbReference>
<gene>
    <name evidence="4" type="ORF">SAMN04488051_10466</name>
</gene>
<name>A0A1H4CBL9_ALKAM</name>
<comment type="similarity">
    <text evidence="1">Belongs to the NAD(P)-dependent epimerase/dehydratase family. SDR39U1 subfamily.</text>
</comment>
<dbReference type="InterPro" id="IPR013549">
    <property type="entry name" value="DUF1731"/>
</dbReference>
<dbReference type="Proteomes" id="UP000198773">
    <property type="component" value="Unassembled WGS sequence"/>
</dbReference>
<evidence type="ECO:0000256" key="1">
    <source>
        <dbReference type="ARBA" id="ARBA00009353"/>
    </source>
</evidence>
<dbReference type="PANTHER" id="PTHR11092">
    <property type="entry name" value="SUGAR NUCLEOTIDE EPIMERASE RELATED"/>
    <property type="match status" value="1"/>
</dbReference>
<evidence type="ECO:0000313" key="5">
    <source>
        <dbReference type="Proteomes" id="UP000198773"/>
    </source>
</evidence>
<dbReference type="AlphaFoldDB" id="A0A1H4CBL9"/>
<feature type="domain" description="DUF1731" evidence="3">
    <location>
        <begin position="249"/>
        <end position="295"/>
    </location>
</feature>
<feature type="domain" description="NAD-dependent epimerase/dehydratase" evidence="2">
    <location>
        <begin position="4"/>
        <end position="214"/>
    </location>
</feature>
<dbReference type="SUPFAM" id="SSF51735">
    <property type="entry name" value="NAD(P)-binding Rossmann-fold domains"/>
    <property type="match status" value="1"/>
</dbReference>
<proteinExistence type="inferred from homology"/>
<dbReference type="RefSeq" id="WP_091342167.1">
    <property type="nucleotide sequence ID" value="NZ_FNRM01000004.1"/>
</dbReference>
<dbReference type="Pfam" id="PF08338">
    <property type="entry name" value="DUF1731"/>
    <property type="match status" value="1"/>
</dbReference>
<keyword evidence="5" id="KW-1185">Reference proteome</keyword>
<dbReference type="NCBIfam" id="TIGR01777">
    <property type="entry name" value="yfcH"/>
    <property type="match status" value="1"/>
</dbReference>
<organism evidence="4 5">
    <name type="scientific">Alkalimonas amylolytica</name>
    <dbReference type="NCBI Taxonomy" id="152573"/>
    <lineage>
        <taxon>Bacteria</taxon>
        <taxon>Pseudomonadati</taxon>
        <taxon>Pseudomonadota</taxon>
        <taxon>Gammaproteobacteria</taxon>
        <taxon>Alkalimonas</taxon>
    </lineage>
</organism>
<reference evidence="4 5" key="1">
    <citation type="submission" date="2016-10" db="EMBL/GenBank/DDBJ databases">
        <authorList>
            <person name="de Groot N.N."/>
        </authorList>
    </citation>
    <scope>NUCLEOTIDE SEQUENCE [LARGE SCALE GENOMIC DNA]</scope>
    <source>
        <strain evidence="4 5">CGMCC 1.3430</strain>
    </source>
</reference>
<dbReference type="InterPro" id="IPR036291">
    <property type="entry name" value="NAD(P)-bd_dom_sf"/>
</dbReference>
<dbReference type="OrthoDB" id="9801773at2"/>
<evidence type="ECO:0008006" key="6">
    <source>
        <dbReference type="Google" id="ProtNLM"/>
    </source>
</evidence>
<dbReference type="InterPro" id="IPR001509">
    <property type="entry name" value="Epimerase_deHydtase"/>
</dbReference>
<evidence type="ECO:0000313" key="4">
    <source>
        <dbReference type="EMBL" id="SEA57492.1"/>
    </source>
</evidence>
<dbReference type="EMBL" id="FNRM01000004">
    <property type="protein sequence ID" value="SEA57492.1"/>
    <property type="molecule type" value="Genomic_DNA"/>
</dbReference>
<dbReference type="InterPro" id="IPR010099">
    <property type="entry name" value="SDR39U1"/>
</dbReference>
<evidence type="ECO:0000259" key="3">
    <source>
        <dbReference type="Pfam" id="PF08338"/>
    </source>
</evidence>
<dbReference type="Pfam" id="PF01370">
    <property type="entry name" value="Epimerase"/>
    <property type="match status" value="1"/>
</dbReference>
<sequence length="297" mass="33136">MKLFITGGTGLIGQAAIKRWLTDHEITVLTRSAAKVKSLFGHAVTCCEQLHGVDISRFDAVINLAGEPIADKRWSKAQKHRICHSRWDLTEQLSTLIQQAHKPPSVFISGSAIGFYGRQDQHGIDESHQDFYPEFSHDICARWENLAQRAASERTRVCLVRTGIVLAENGGALKKMLPPFRFGLGGKIGDGTQYMSWIHIDDMVALLDFLLCHSELAGPINATAPKAVPNARFTELLAKRLKRPALLPMPAFMVRLLFGEMGDLLLYGQNVYPKKLLDAGFQFSYPDLREALQQLNL</sequence>
<dbReference type="STRING" id="152573.SAMN04488051_10466"/>
<protein>
    <recommendedName>
        <fullName evidence="6">TIGR01777 family protein</fullName>
    </recommendedName>
</protein>
<dbReference type="CDD" id="cd05242">
    <property type="entry name" value="SDR_a8"/>
    <property type="match status" value="1"/>
</dbReference>
<dbReference type="PANTHER" id="PTHR11092:SF0">
    <property type="entry name" value="EPIMERASE FAMILY PROTEIN SDR39U1"/>
    <property type="match status" value="1"/>
</dbReference>
<accession>A0A1H4CBL9</accession>
<evidence type="ECO:0000259" key="2">
    <source>
        <dbReference type="Pfam" id="PF01370"/>
    </source>
</evidence>